<name>A0A9P1CV46_9DINO</name>
<evidence type="ECO:0000256" key="3">
    <source>
        <dbReference type="SAM" id="Phobius"/>
    </source>
</evidence>
<keyword evidence="6" id="KW-1185">Reference proteome</keyword>
<evidence type="ECO:0000313" key="5">
    <source>
        <dbReference type="EMBL" id="CAL1152239.1"/>
    </source>
</evidence>
<keyword evidence="3" id="KW-0472">Membrane</keyword>
<keyword evidence="3" id="KW-0812">Transmembrane</keyword>
<accession>A0A9P1CV46</accession>
<keyword evidence="1" id="KW-0175">Coiled coil</keyword>
<feature type="compositionally biased region" description="Low complexity" evidence="2">
    <location>
        <begin position="412"/>
        <end position="421"/>
    </location>
</feature>
<feature type="region of interest" description="Disordered" evidence="2">
    <location>
        <begin position="641"/>
        <end position="705"/>
    </location>
</feature>
<evidence type="ECO:0000313" key="6">
    <source>
        <dbReference type="Proteomes" id="UP001152797"/>
    </source>
</evidence>
<gene>
    <name evidence="4" type="ORF">C1SCF055_LOCUS25130</name>
</gene>
<protein>
    <submittedName>
        <fullName evidence="4">Uncharacterized protein</fullName>
    </submittedName>
</protein>
<dbReference type="AlphaFoldDB" id="A0A9P1CV46"/>
<feature type="region of interest" description="Disordered" evidence="2">
    <location>
        <begin position="354"/>
        <end position="424"/>
    </location>
</feature>
<sequence>MTLLNEHSQLQLEERTAQDELNACRDHLSRWRRKATDLESKALEAEQQRSDAEKKARCAQEEMRQALRSLSGAKNRQREAEKLAKQEGSQARDLEERLKAPGTSVGPCHPSTTTATIRAMLRLATSAALLGLGVAIPWADSTCQAAPGCEALQLEGECCPNEEGVTLDCCQLAKCSSHPQCAALGLLGDCCPPTDGTSLDCCDSDAFDVGAGSGVTAGSTAPREVSTMRTTSVAAAVMPQELQAFQENRPAQPKPKGNRFGPMSMIGFLLLLICVPGLCCWFCWIKVLKGGGAHKARSLPEIVDMESVSGVSTRTEPTVSAVESSACQVQSEDIFATRELKDHDAPVQSVGCCTGSRRGESWSEPAARESRTPILPPRFDERQRATQRERSAQDLTGDDRSALRFDSRQNARRANGAAGRLAHAEAMEQRAGELETEVMQLQRCLQMAQSQGEEARSGNQRLEEAEERAALHAGEVKGELRAAEAMTQSHSARVKELEVQLLSAREALAEAENQRLSQTTWTQRLGHELADARAGEQEARQREAQQSHELHEARRRLEQLVGSGGTSGGQLAQCKRRVAELEQVCDQQEAELAEERRARERCHMEAVKATEKLRLARAQGAQMKEKVKSLEEAELRYPSRFPPRLHPSLNRSSSVPTARARGTPSLAGPLADAPTEPVTQAVKGRWSWEEQPRAAAPPKAELAEEEEVSLATLLSLPQA</sequence>
<proteinExistence type="predicted"/>
<dbReference type="PANTHER" id="PTHR14234:SF19">
    <property type="entry name" value="RIM-BINDING PROTEIN, ISOFORM F"/>
    <property type="match status" value="1"/>
</dbReference>
<keyword evidence="3" id="KW-1133">Transmembrane helix</keyword>
<feature type="region of interest" description="Disordered" evidence="2">
    <location>
        <begin position="68"/>
        <end position="92"/>
    </location>
</feature>
<feature type="compositionally biased region" description="Basic and acidic residues" evidence="2">
    <location>
        <begin position="378"/>
        <end position="409"/>
    </location>
</feature>
<feature type="compositionally biased region" description="Basic and acidic residues" evidence="2">
    <location>
        <begin position="76"/>
        <end position="92"/>
    </location>
</feature>
<dbReference type="EMBL" id="CAMXCT020002557">
    <property type="protein sequence ID" value="CAL1152239.1"/>
    <property type="molecule type" value="Genomic_DNA"/>
</dbReference>
<dbReference type="PANTHER" id="PTHR14234">
    <property type="entry name" value="RIM BINDING PROTEIN-RELATED"/>
    <property type="match status" value="1"/>
</dbReference>
<evidence type="ECO:0000256" key="1">
    <source>
        <dbReference type="SAM" id="Coils"/>
    </source>
</evidence>
<dbReference type="EMBL" id="CAMXCT010002557">
    <property type="protein sequence ID" value="CAI3998864.1"/>
    <property type="molecule type" value="Genomic_DNA"/>
</dbReference>
<dbReference type="InterPro" id="IPR040325">
    <property type="entry name" value="RIMBP1/2/3"/>
</dbReference>
<evidence type="ECO:0000256" key="2">
    <source>
        <dbReference type="SAM" id="MobiDB-lite"/>
    </source>
</evidence>
<dbReference type="EMBL" id="CAMXCT030002557">
    <property type="protein sequence ID" value="CAL4786176.1"/>
    <property type="molecule type" value="Genomic_DNA"/>
</dbReference>
<feature type="compositionally biased region" description="Basic and acidic residues" evidence="2">
    <location>
        <begin position="357"/>
        <end position="371"/>
    </location>
</feature>
<evidence type="ECO:0000313" key="4">
    <source>
        <dbReference type="EMBL" id="CAI3998864.1"/>
    </source>
</evidence>
<dbReference type="Proteomes" id="UP001152797">
    <property type="component" value="Unassembled WGS sequence"/>
</dbReference>
<reference evidence="5" key="2">
    <citation type="submission" date="2024-04" db="EMBL/GenBank/DDBJ databases">
        <authorList>
            <person name="Chen Y."/>
            <person name="Shah S."/>
            <person name="Dougan E. K."/>
            <person name="Thang M."/>
            <person name="Chan C."/>
        </authorList>
    </citation>
    <scope>NUCLEOTIDE SEQUENCE [LARGE SCALE GENOMIC DNA]</scope>
</reference>
<dbReference type="OrthoDB" id="436786at2759"/>
<organism evidence="4">
    <name type="scientific">Cladocopium goreaui</name>
    <dbReference type="NCBI Taxonomy" id="2562237"/>
    <lineage>
        <taxon>Eukaryota</taxon>
        <taxon>Sar</taxon>
        <taxon>Alveolata</taxon>
        <taxon>Dinophyceae</taxon>
        <taxon>Suessiales</taxon>
        <taxon>Symbiodiniaceae</taxon>
        <taxon>Cladocopium</taxon>
    </lineage>
</organism>
<reference evidence="4" key="1">
    <citation type="submission" date="2022-10" db="EMBL/GenBank/DDBJ databases">
        <authorList>
            <person name="Chen Y."/>
            <person name="Dougan E. K."/>
            <person name="Chan C."/>
            <person name="Rhodes N."/>
            <person name="Thang M."/>
        </authorList>
    </citation>
    <scope>NUCLEOTIDE SEQUENCE</scope>
</reference>
<feature type="transmembrane region" description="Helical" evidence="3">
    <location>
        <begin position="263"/>
        <end position="285"/>
    </location>
</feature>
<feature type="coiled-coil region" evidence="1">
    <location>
        <begin position="424"/>
        <end position="633"/>
    </location>
</feature>
<comment type="caution">
    <text evidence="4">The sequence shown here is derived from an EMBL/GenBank/DDBJ whole genome shotgun (WGS) entry which is preliminary data.</text>
</comment>